<dbReference type="Gene3D" id="3.40.50.150">
    <property type="entry name" value="Vaccinia Virus protein VP39"/>
    <property type="match status" value="1"/>
</dbReference>
<dbReference type="Proteomes" id="UP000280960">
    <property type="component" value="Chromosome"/>
</dbReference>
<evidence type="ECO:0000313" key="10">
    <source>
        <dbReference type="EMBL" id="AYO29263.1"/>
    </source>
</evidence>
<proteinExistence type="inferred from homology"/>
<dbReference type="SUPFAM" id="SSF53335">
    <property type="entry name" value="S-adenosyl-L-methionine-dependent methyltransferases"/>
    <property type="match status" value="1"/>
</dbReference>
<dbReference type="Gene3D" id="1.10.8.100">
    <property type="entry name" value="Ribosomal RNA adenine dimethylase-like, domain 2"/>
    <property type="match status" value="1"/>
</dbReference>
<dbReference type="FunFam" id="3.40.50.150:FF:000023">
    <property type="entry name" value="Ribosomal RNA small subunit methyltransferase A"/>
    <property type="match status" value="1"/>
</dbReference>
<evidence type="ECO:0000256" key="6">
    <source>
        <dbReference type="ARBA" id="ARBA00022884"/>
    </source>
</evidence>
<organism evidence="10 11">
    <name type="scientific">Biomaibacter acetigenes</name>
    <dbReference type="NCBI Taxonomy" id="2316383"/>
    <lineage>
        <taxon>Bacteria</taxon>
        <taxon>Bacillati</taxon>
        <taxon>Bacillota</taxon>
        <taxon>Clostridia</taxon>
        <taxon>Thermosediminibacterales</taxon>
        <taxon>Tepidanaerobacteraceae</taxon>
        <taxon>Biomaibacter</taxon>
    </lineage>
</organism>
<feature type="binding site" evidence="7 8">
    <location>
        <position position="69"/>
    </location>
    <ligand>
        <name>S-adenosyl-L-methionine</name>
        <dbReference type="ChEBI" id="CHEBI:59789"/>
    </ligand>
</feature>
<comment type="catalytic activity">
    <reaction evidence="7">
        <text>adenosine(1518)/adenosine(1519) in 16S rRNA + 4 S-adenosyl-L-methionine = N(6)-dimethyladenosine(1518)/N(6)-dimethyladenosine(1519) in 16S rRNA + 4 S-adenosyl-L-homocysteine + 4 H(+)</text>
        <dbReference type="Rhea" id="RHEA:19609"/>
        <dbReference type="Rhea" id="RHEA-COMP:10232"/>
        <dbReference type="Rhea" id="RHEA-COMP:10233"/>
        <dbReference type="ChEBI" id="CHEBI:15378"/>
        <dbReference type="ChEBI" id="CHEBI:57856"/>
        <dbReference type="ChEBI" id="CHEBI:59789"/>
        <dbReference type="ChEBI" id="CHEBI:74411"/>
        <dbReference type="ChEBI" id="CHEBI:74493"/>
        <dbReference type="EC" id="2.1.1.182"/>
    </reaction>
</comment>
<evidence type="ECO:0000256" key="1">
    <source>
        <dbReference type="ARBA" id="ARBA00022490"/>
    </source>
</evidence>
<name>A0A3G2R1G5_9FIRM</name>
<keyword evidence="6 7" id="KW-0694">RNA-binding</keyword>
<dbReference type="AlphaFoldDB" id="A0A3G2R1G5"/>
<feature type="binding site" evidence="7 8">
    <location>
        <position position="117"/>
    </location>
    <ligand>
        <name>S-adenosyl-L-methionine</name>
        <dbReference type="ChEBI" id="CHEBI:59789"/>
    </ligand>
</feature>
<dbReference type="InterPro" id="IPR020598">
    <property type="entry name" value="rRNA_Ade_methylase_Trfase_N"/>
</dbReference>
<evidence type="ECO:0000313" key="11">
    <source>
        <dbReference type="Proteomes" id="UP000280960"/>
    </source>
</evidence>
<evidence type="ECO:0000256" key="2">
    <source>
        <dbReference type="ARBA" id="ARBA00022552"/>
    </source>
</evidence>
<keyword evidence="2 7" id="KW-0698">rRNA processing</keyword>
<gene>
    <name evidence="7 10" type="primary">rsmA</name>
    <name evidence="7" type="synonym">ksgA</name>
    <name evidence="10" type="ORF">D2962_00390</name>
</gene>
<dbReference type="PANTHER" id="PTHR11727:SF7">
    <property type="entry name" value="DIMETHYLADENOSINE TRANSFERASE-RELATED"/>
    <property type="match status" value="1"/>
</dbReference>
<keyword evidence="1 7" id="KW-0963">Cytoplasm</keyword>
<dbReference type="FunFam" id="1.10.8.100:FF:000001">
    <property type="entry name" value="Ribosomal RNA small subunit methyltransferase A"/>
    <property type="match status" value="1"/>
</dbReference>
<dbReference type="GO" id="GO:0052908">
    <property type="term" value="F:16S rRNA (adenine(1518)-N(6)/adenine(1519)-N(6))-dimethyltransferase activity"/>
    <property type="evidence" value="ECO:0007669"/>
    <property type="project" value="UniProtKB-EC"/>
</dbReference>
<reference evidence="10 11" key="1">
    <citation type="submission" date="2018-10" db="EMBL/GenBank/DDBJ databases">
        <authorList>
            <person name="Zhang X."/>
        </authorList>
    </citation>
    <scope>NUCLEOTIDE SEQUENCE [LARGE SCALE GENOMIC DNA]</scope>
    <source>
        <strain evidence="10 11">SK-G1</strain>
    </source>
</reference>
<dbReference type="PANTHER" id="PTHR11727">
    <property type="entry name" value="DIMETHYLADENOSINE TRANSFERASE"/>
    <property type="match status" value="1"/>
</dbReference>
<comment type="function">
    <text evidence="7">Specifically dimethylates two adjacent adenosines (A1518 and A1519) in the loop of a conserved hairpin near the 3'-end of 16S rRNA in the 30S particle. May play a critical role in biogenesis of 30S subunits.</text>
</comment>
<dbReference type="GO" id="GO:0005829">
    <property type="term" value="C:cytosol"/>
    <property type="evidence" value="ECO:0007669"/>
    <property type="project" value="TreeGrafter"/>
</dbReference>
<dbReference type="InterPro" id="IPR029063">
    <property type="entry name" value="SAM-dependent_MTases_sf"/>
</dbReference>
<feature type="domain" description="Ribosomal RNA adenine methylase transferase N-terminal" evidence="9">
    <location>
        <begin position="28"/>
        <end position="202"/>
    </location>
</feature>
<feature type="binding site" evidence="7 8">
    <location>
        <position position="21"/>
    </location>
    <ligand>
        <name>S-adenosyl-L-methionine</name>
        <dbReference type="ChEBI" id="CHEBI:59789"/>
    </ligand>
</feature>
<evidence type="ECO:0000256" key="4">
    <source>
        <dbReference type="ARBA" id="ARBA00022679"/>
    </source>
</evidence>
<keyword evidence="11" id="KW-1185">Reference proteome</keyword>
<dbReference type="InterPro" id="IPR023165">
    <property type="entry name" value="rRNA_Ade_diMease-like_C"/>
</dbReference>
<keyword evidence="5 7" id="KW-0949">S-adenosyl-L-methionine</keyword>
<dbReference type="InterPro" id="IPR001737">
    <property type="entry name" value="KsgA/Erm"/>
</dbReference>
<accession>A0A3G2R1G5</accession>
<dbReference type="GO" id="GO:0003723">
    <property type="term" value="F:RNA binding"/>
    <property type="evidence" value="ECO:0007669"/>
    <property type="project" value="UniProtKB-UniRule"/>
</dbReference>
<comment type="subcellular location">
    <subcellularLocation>
        <location evidence="7">Cytoplasm</location>
    </subcellularLocation>
</comment>
<feature type="binding site" evidence="7 8">
    <location>
        <position position="23"/>
    </location>
    <ligand>
        <name>S-adenosyl-L-methionine</name>
        <dbReference type="ChEBI" id="CHEBI:59789"/>
    </ligand>
</feature>
<evidence type="ECO:0000256" key="7">
    <source>
        <dbReference type="HAMAP-Rule" id="MF_00607"/>
    </source>
</evidence>
<comment type="similarity">
    <text evidence="7">Belongs to the class I-like SAM-binding methyltransferase superfamily. rRNA adenine N(6)-methyltransferase family. RsmA subfamily.</text>
</comment>
<dbReference type="EMBL" id="CP033169">
    <property type="protein sequence ID" value="AYO29263.1"/>
    <property type="molecule type" value="Genomic_DNA"/>
</dbReference>
<evidence type="ECO:0000256" key="3">
    <source>
        <dbReference type="ARBA" id="ARBA00022603"/>
    </source>
</evidence>
<evidence type="ECO:0000256" key="8">
    <source>
        <dbReference type="PROSITE-ProRule" id="PRU01026"/>
    </source>
</evidence>
<keyword evidence="3 7" id="KW-0489">Methyltransferase</keyword>
<protein>
    <recommendedName>
        <fullName evidence="7">Ribosomal RNA small subunit methyltransferase A</fullName>
        <ecNumber evidence="7">2.1.1.182</ecNumber>
    </recommendedName>
    <alternativeName>
        <fullName evidence="7">16S rRNA (adenine(1518)-N(6)/adenine(1519)-N(6))-dimethyltransferase</fullName>
    </alternativeName>
    <alternativeName>
        <fullName evidence="7">16S rRNA dimethyladenosine transferase</fullName>
    </alternativeName>
    <alternativeName>
        <fullName evidence="7">16S rRNA dimethylase</fullName>
    </alternativeName>
    <alternativeName>
        <fullName evidence="7">S-adenosylmethionine-6-N', N'-adenosyl(rRNA) dimethyltransferase</fullName>
    </alternativeName>
</protein>
<dbReference type="NCBIfam" id="TIGR00755">
    <property type="entry name" value="ksgA"/>
    <property type="match status" value="1"/>
</dbReference>
<evidence type="ECO:0000256" key="5">
    <source>
        <dbReference type="ARBA" id="ARBA00022691"/>
    </source>
</evidence>
<feature type="binding site" evidence="7 8">
    <location>
        <position position="94"/>
    </location>
    <ligand>
        <name>S-adenosyl-L-methionine</name>
        <dbReference type="ChEBI" id="CHEBI:59789"/>
    </ligand>
</feature>
<keyword evidence="4 7" id="KW-0808">Transferase</keyword>
<sequence length="279" mass="31158">MDIKAIMKKYGIKADKRLGQHFLTDEDPIHAMLNAAGIHRKDCVLEIGPGLGVLTVKLCEKAGKVVAVEKGRNLIPVLKSTTRDFKNICIIEEDVLKLDLELLKEQYFNSDFKVVANLPYYITSPIVMKIVENRSMIKVAVVMVQKEVAHRLTALPGGKDYGILSIAVQLYADVDIVCEVGREAFIPPPKVDSAVVRILLRQEPRVMLEDEALFFKVVEAAFGERRKTIRNSLKGRLVFPGISLDKIDAALEQAGIDPTRRGETLSIKEFARLTAVLRH</sequence>
<dbReference type="HAMAP" id="MF_00607">
    <property type="entry name" value="16SrRNA_methyltr_A"/>
    <property type="match status" value="1"/>
</dbReference>
<evidence type="ECO:0000259" key="9">
    <source>
        <dbReference type="SMART" id="SM00650"/>
    </source>
</evidence>
<feature type="binding site" evidence="7 8">
    <location>
        <position position="48"/>
    </location>
    <ligand>
        <name>S-adenosyl-L-methionine</name>
        <dbReference type="ChEBI" id="CHEBI:59789"/>
    </ligand>
</feature>
<dbReference type="SMART" id="SM00650">
    <property type="entry name" value="rADc"/>
    <property type="match status" value="1"/>
</dbReference>
<dbReference type="EC" id="2.1.1.182" evidence="7"/>
<dbReference type="InterPro" id="IPR011530">
    <property type="entry name" value="rRNA_adenine_dimethylase"/>
</dbReference>
<dbReference type="PROSITE" id="PS51689">
    <property type="entry name" value="SAM_RNA_A_N6_MT"/>
    <property type="match status" value="1"/>
</dbReference>
<dbReference type="KEGG" id="bacg:D2962_00390"/>
<dbReference type="Pfam" id="PF00398">
    <property type="entry name" value="RrnaAD"/>
    <property type="match status" value="1"/>
</dbReference>